<evidence type="ECO:0000313" key="2">
    <source>
        <dbReference type="EMBL" id="CAD7093213.1"/>
    </source>
</evidence>
<dbReference type="AlphaFoldDB" id="A0A7R8Z2Q6"/>
<reference evidence="2 3" key="1">
    <citation type="submission" date="2020-11" db="EMBL/GenBank/DDBJ databases">
        <authorList>
            <person name="Wallbank WR R."/>
            <person name="Pardo Diaz C."/>
            <person name="Kozak K."/>
            <person name="Martin S."/>
            <person name="Jiggins C."/>
            <person name="Moest M."/>
            <person name="Warren A I."/>
            <person name="Generalovic N T."/>
            <person name="Byers J.R.P. K."/>
            <person name="Montejo-Kovacevich G."/>
            <person name="Yen C E."/>
        </authorList>
    </citation>
    <scope>NUCLEOTIDE SEQUENCE [LARGE SCALE GENOMIC DNA]</scope>
</reference>
<feature type="region of interest" description="Disordered" evidence="1">
    <location>
        <begin position="28"/>
        <end position="61"/>
    </location>
</feature>
<feature type="compositionally biased region" description="Low complexity" evidence="1">
    <location>
        <begin position="37"/>
        <end position="61"/>
    </location>
</feature>
<proteinExistence type="predicted"/>
<accession>A0A7R8Z2Q6</accession>
<protein>
    <submittedName>
        <fullName evidence="2">Uncharacterized protein</fullName>
    </submittedName>
</protein>
<sequence length="135" mass="14887">MGNGSSSTTQTGDSSREDPVLKFATNCQIRRPTSEHGNAQNAQQTKTTTTTGQLTGKLTAGQGETGNAWKFWKRRQLELTAGLEGTVELSIGTYTRREQLLVAVTSGNGFRSTNRVQAVNKIIKFKIVERQFFFI</sequence>
<evidence type="ECO:0000256" key="1">
    <source>
        <dbReference type="SAM" id="MobiDB-lite"/>
    </source>
</evidence>
<dbReference type="EMBL" id="LR899014">
    <property type="protein sequence ID" value="CAD7093213.1"/>
    <property type="molecule type" value="Genomic_DNA"/>
</dbReference>
<dbReference type="InParanoid" id="A0A7R8Z2Q6"/>
<name>A0A7R8Z2Q6_HERIL</name>
<keyword evidence="3" id="KW-1185">Reference proteome</keyword>
<dbReference type="Proteomes" id="UP000594454">
    <property type="component" value="Chromosome 6"/>
</dbReference>
<gene>
    <name evidence="2" type="ORF">HERILL_LOCUS15511</name>
</gene>
<organism evidence="2 3">
    <name type="scientific">Hermetia illucens</name>
    <name type="common">Black soldier fly</name>
    <dbReference type="NCBI Taxonomy" id="343691"/>
    <lineage>
        <taxon>Eukaryota</taxon>
        <taxon>Metazoa</taxon>
        <taxon>Ecdysozoa</taxon>
        <taxon>Arthropoda</taxon>
        <taxon>Hexapoda</taxon>
        <taxon>Insecta</taxon>
        <taxon>Pterygota</taxon>
        <taxon>Neoptera</taxon>
        <taxon>Endopterygota</taxon>
        <taxon>Diptera</taxon>
        <taxon>Brachycera</taxon>
        <taxon>Stratiomyomorpha</taxon>
        <taxon>Stratiomyidae</taxon>
        <taxon>Hermetiinae</taxon>
        <taxon>Hermetia</taxon>
    </lineage>
</organism>
<evidence type="ECO:0000313" key="3">
    <source>
        <dbReference type="Proteomes" id="UP000594454"/>
    </source>
</evidence>